<sequence>MIGDNPITAADLDVVGALAPTITPPMTKAFRRLCDRAKADIFSVEWELKAYAPQRRREVVFEAGDEVQLRSRHLPPQNSCCGITHVPPDGLARASPQ</sequence>
<keyword evidence="3" id="KW-1185">Reference proteome</keyword>
<name>U6KD56_9EIME</name>
<evidence type="ECO:0000313" key="2">
    <source>
        <dbReference type="EMBL" id="CDJ36160.1"/>
    </source>
</evidence>
<evidence type="ECO:0000313" key="3">
    <source>
        <dbReference type="Proteomes" id="UP000030744"/>
    </source>
</evidence>
<dbReference type="RefSeq" id="XP_037878143.1">
    <property type="nucleotide sequence ID" value="XM_038022289.1"/>
</dbReference>
<organism evidence="1 3">
    <name type="scientific">Eimeria mitis</name>
    <dbReference type="NCBI Taxonomy" id="44415"/>
    <lineage>
        <taxon>Eukaryota</taxon>
        <taxon>Sar</taxon>
        <taxon>Alveolata</taxon>
        <taxon>Apicomplexa</taxon>
        <taxon>Conoidasida</taxon>
        <taxon>Coccidia</taxon>
        <taxon>Eucoccidiorida</taxon>
        <taxon>Eimeriorina</taxon>
        <taxon>Eimeriidae</taxon>
        <taxon>Eimeria</taxon>
    </lineage>
</organism>
<dbReference type="GeneID" id="60403670"/>
<dbReference type="VEuPathDB" id="ToxoDB:EMH_0066770"/>
<accession>U6KD56</accession>
<dbReference type="VEuPathDB" id="ToxoDB:EMH_0000730"/>
<protein>
    <submittedName>
        <fullName evidence="1">Uncharacterized protein</fullName>
    </submittedName>
</protein>
<dbReference type="AlphaFoldDB" id="U6KD56"/>
<evidence type="ECO:0000313" key="1">
    <source>
        <dbReference type="EMBL" id="CDJ35854.1"/>
    </source>
</evidence>
<dbReference type="EMBL" id="HG734330">
    <property type="protein sequence ID" value="CDJ35854.1"/>
    <property type="molecule type" value="Genomic_DNA"/>
</dbReference>
<dbReference type="Proteomes" id="UP000030744">
    <property type="component" value="Unassembled WGS sequence"/>
</dbReference>
<reference evidence="1" key="1">
    <citation type="submission" date="2013-10" db="EMBL/GenBank/DDBJ databases">
        <title>Genomic analysis of the causative agents of coccidiosis in chickens.</title>
        <authorList>
            <person name="Reid A.J."/>
            <person name="Blake D."/>
            <person name="Billington K."/>
            <person name="Browne H."/>
            <person name="Dunn M."/>
            <person name="Hung S."/>
            <person name="Kawahara F."/>
            <person name="Miranda-Saavedra D."/>
            <person name="Mourier T."/>
            <person name="Nagra H."/>
            <person name="Otto T.D."/>
            <person name="Rawlings N."/>
            <person name="Sanchez A."/>
            <person name="Sanders M."/>
            <person name="Subramaniam C."/>
            <person name="Tay Y."/>
            <person name="Dear P."/>
            <person name="Doerig C."/>
            <person name="Gruber A."/>
            <person name="Parkinson J."/>
            <person name="Shirley M."/>
            <person name="Wan K.L."/>
            <person name="Berriman M."/>
            <person name="Tomley F."/>
            <person name="Pain A."/>
        </authorList>
    </citation>
    <scope>NUCLEOTIDE SEQUENCE [LARGE SCALE GENOMIC DNA]</scope>
    <source>
        <strain evidence="1">Houghton</strain>
    </source>
</reference>
<gene>
    <name evidence="1" type="ORF">EMH_0000730</name>
    <name evidence="2" type="ORF">EMH_0066770</name>
</gene>
<reference evidence="1" key="2">
    <citation type="submission" date="2013-10" db="EMBL/GenBank/DDBJ databases">
        <authorList>
            <person name="Aslett M."/>
        </authorList>
    </citation>
    <scope>NUCLEOTIDE SEQUENCE [LARGE SCALE GENOMIC DNA]</scope>
    <source>
        <strain evidence="1">Houghton</strain>
    </source>
</reference>
<dbReference type="EMBL" id="HG735591">
    <property type="protein sequence ID" value="CDJ36160.1"/>
    <property type="molecule type" value="Genomic_DNA"/>
</dbReference>
<proteinExistence type="predicted"/>